<keyword evidence="2 6" id="KW-0808">Transferase</keyword>
<feature type="binding site" evidence="9 10">
    <location>
        <position position="182"/>
    </location>
    <ligand>
        <name>Zn(2+)</name>
        <dbReference type="ChEBI" id="CHEBI:29105"/>
    </ligand>
</feature>
<dbReference type="InterPro" id="IPR050134">
    <property type="entry name" value="NAD-dep_sirtuin_deacylases"/>
</dbReference>
<feature type="binding site" evidence="8">
    <location>
        <begin position="55"/>
        <end position="57"/>
    </location>
    <ligand>
        <name>NAD(+)</name>
        <dbReference type="ChEBI" id="CHEBI:57540"/>
    </ligand>
</feature>
<dbReference type="PROSITE" id="PS50305">
    <property type="entry name" value="SIRTUIN"/>
    <property type="match status" value="1"/>
</dbReference>
<organism evidence="12 13">
    <name type="scientific">Teratosphaeria nubilosa</name>
    <dbReference type="NCBI Taxonomy" id="161662"/>
    <lineage>
        <taxon>Eukaryota</taxon>
        <taxon>Fungi</taxon>
        <taxon>Dikarya</taxon>
        <taxon>Ascomycota</taxon>
        <taxon>Pezizomycotina</taxon>
        <taxon>Dothideomycetes</taxon>
        <taxon>Dothideomycetidae</taxon>
        <taxon>Mycosphaerellales</taxon>
        <taxon>Teratosphaeriaceae</taxon>
        <taxon>Teratosphaeria</taxon>
    </lineage>
</organism>
<dbReference type="InterPro" id="IPR017328">
    <property type="entry name" value="Sirtuin_class_I"/>
</dbReference>
<keyword evidence="3 6" id="KW-0479">Metal-binding</keyword>
<dbReference type="PANTHER" id="PTHR11085">
    <property type="entry name" value="NAD-DEPENDENT PROTEIN DEACYLASE SIRTUIN-5, MITOCHONDRIAL-RELATED"/>
    <property type="match status" value="1"/>
</dbReference>
<keyword evidence="4 6" id="KW-0862">Zinc</keyword>
<evidence type="ECO:0000256" key="2">
    <source>
        <dbReference type="ARBA" id="ARBA00022679"/>
    </source>
</evidence>
<dbReference type="InterPro" id="IPR029035">
    <property type="entry name" value="DHS-like_NAD/FAD-binding_dom"/>
</dbReference>
<comment type="cofactor">
    <cofactor evidence="9">
        <name>Zn(2+)</name>
        <dbReference type="ChEBI" id="CHEBI:29105"/>
    </cofactor>
    <text evidence="9">Binds 1 zinc ion per subunit.</text>
</comment>
<feature type="active site" description="Proton acceptor" evidence="7 10">
    <location>
        <position position="147"/>
    </location>
</feature>
<feature type="binding site" evidence="8">
    <location>
        <begin position="243"/>
        <end position="245"/>
    </location>
    <ligand>
        <name>NAD(+)</name>
        <dbReference type="ChEBI" id="CHEBI:57540"/>
    </ligand>
</feature>
<dbReference type="PIRSF" id="PIRSF037938">
    <property type="entry name" value="SIR2_euk"/>
    <property type="match status" value="1"/>
</dbReference>
<evidence type="ECO:0000313" key="13">
    <source>
        <dbReference type="Proteomes" id="UP000799436"/>
    </source>
</evidence>
<sequence length="359" mass="39113">MGNEGSSPINPSPPPPQTLHDRTLASLAHYIHSPHCTKIVTLVGAGISTSAGIPDFRSPTTGLYANLARLDLPYPEAVFDLAYFRQRPEAFYTLARELYPGQFRPTITHSFLKLLQDKGLLWRHFTQNIDCLERVAGVEGERIVEAHGSFGAQACVECGGDFDGGEMRRCVERGVVPRCAGCGGLVKPGIVFFGDALPEGFFESRGVVREADLVVVMGTSLMVQPFAGLAEWVREGVPRVLINRERVGGLGARGDDVLVLGECDEGVREVARACGWLGELEGVWAATAGVGEGVGKGRDEVLSEEIERLTREVDETLDLARWHQERPAKVLEGEARPSHDGMDRVVDQLLCRSSMCHIP</sequence>
<evidence type="ECO:0000259" key="11">
    <source>
        <dbReference type="PROSITE" id="PS50305"/>
    </source>
</evidence>
<evidence type="ECO:0000256" key="10">
    <source>
        <dbReference type="PROSITE-ProRule" id="PRU00236"/>
    </source>
</evidence>
<comment type="similarity">
    <text evidence="1 6">Belongs to the sirtuin family. Class I subfamily.</text>
</comment>
<evidence type="ECO:0000256" key="9">
    <source>
        <dbReference type="PIRSR" id="PIRSR037938-3"/>
    </source>
</evidence>
<evidence type="ECO:0000256" key="6">
    <source>
        <dbReference type="PIRNR" id="PIRNR037938"/>
    </source>
</evidence>
<dbReference type="Gene3D" id="3.30.1600.10">
    <property type="entry name" value="SIR2/SIRT2 'Small Domain"/>
    <property type="match status" value="1"/>
</dbReference>
<dbReference type="SUPFAM" id="SSF52467">
    <property type="entry name" value="DHS-like NAD/FAD-binding domain"/>
    <property type="match status" value="1"/>
</dbReference>
<dbReference type="Gene3D" id="3.40.50.1220">
    <property type="entry name" value="TPP-binding domain"/>
    <property type="match status" value="1"/>
</dbReference>
<dbReference type="CDD" id="cd01408">
    <property type="entry name" value="SIRT1"/>
    <property type="match status" value="1"/>
</dbReference>
<dbReference type="Proteomes" id="UP000799436">
    <property type="component" value="Unassembled WGS sequence"/>
</dbReference>
<feature type="binding site" evidence="8">
    <location>
        <begin position="219"/>
        <end position="220"/>
    </location>
    <ligand>
        <name>NAD(+)</name>
        <dbReference type="ChEBI" id="CHEBI:57540"/>
    </ligand>
</feature>
<dbReference type="PANTHER" id="PTHR11085:SF6">
    <property type="entry name" value="NAD-DEPENDENT PROTEIN DEACETYLASE SIRTUIN-2"/>
    <property type="match status" value="1"/>
</dbReference>
<feature type="binding site" evidence="9 10">
    <location>
        <position position="179"/>
    </location>
    <ligand>
        <name>Zn(2+)</name>
        <dbReference type="ChEBI" id="CHEBI:29105"/>
    </ligand>
</feature>
<dbReference type="AlphaFoldDB" id="A0A6G1LCQ7"/>
<dbReference type="InterPro" id="IPR026590">
    <property type="entry name" value="Ssirtuin_cat_dom"/>
</dbReference>
<feature type="binding site" evidence="8">
    <location>
        <begin position="127"/>
        <end position="130"/>
    </location>
    <ligand>
        <name>NAD(+)</name>
        <dbReference type="ChEBI" id="CHEBI:57540"/>
    </ligand>
</feature>
<keyword evidence="13" id="KW-1185">Reference proteome</keyword>
<evidence type="ECO:0000256" key="8">
    <source>
        <dbReference type="PIRSR" id="PIRSR037938-2"/>
    </source>
</evidence>
<dbReference type="EMBL" id="ML995826">
    <property type="protein sequence ID" value="KAF2770410.1"/>
    <property type="molecule type" value="Genomic_DNA"/>
</dbReference>
<dbReference type="InterPro" id="IPR026591">
    <property type="entry name" value="Sirtuin_cat_small_dom_sf"/>
</dbReference>
<feature type="binding site" evidence="9 10">
    <location>
        <position position="155"/>
    </location>
    <ligand>
        <name>Zn(2+)</name>
        <dbReference type="ChEBI" id="CHEBI:29105"/>
    </ligand>
</feature>
<evidence type="ECO:0000256" key="5">
    <source>
        <dbReference type="ARBA" id="ARBA00023027"/>
    </source>
</evidence>
<reference evidence="12" key="1">
    <citation type="journal article" date="2020" name="Stud. Mycol.">
        <title>101 Dothideomycetes genomes: a test case for predicting lifestyles and emergence of pathogens.</title>
        <authorList>
            <person name="Haridas S."/>
            <person name="Albert R."/>
            <person name="Binder M."/>
            <person name="Bloem J."/>
            <person name="Labutti K."/>
            <person name="Salamov A."/>
            <person name="Andreopoulos B."/>
            <person name="Baker S."/>
            <person name="Barry K."/>
            <person name="Bills G."/>
            <person name="Bluhm B."/>
            <person name="Cannon C."/>
            <person name="Castanera R."/>
            <person name="Culley D."/>
            <person name="Daum C."/>
            <person name="Ezra D."/>
            <person name="Gonzalez J."/>
            <person name="Henrissat B."/>
            <person name="Kuo A."/>
            <person name="Liang C."/>
            <person name="Lipzen A."/>
            <person name="Lutzoni F."/>
            <person name="Magnuson J."/>
            <person name="Mondo S."/>
            <person name="Nolan M."/>
            <person name="Ohm R."/>
            <person name="Pangilinan J."/>
            <person name="Park H.-J."/>
            <person name="Ramirez L."/>
            <person name="Alfaro M."/>
            <person name="Sun H."/>
            <person name="Tritt A."/>
            <person name="Yoshinaga Y."/>
            <person name="Zwiers L.-H."/>
            <person name="Turgeon B."/>
            <person name="Goodwin S."/>
            <person name="Spatafora J."/>
            <person name="Crous P."/>
            <person name="Grigoriev I."/>
        </authorList>
    </citation>
    <scope>NUCLEOTIDE SEQUENCE</scope>
    <source>
        <strain evidence="12">CBS 116005</strain>
    </source>
</reference>
<comment type="catalytic activity">
    <reaction evidence="6">
        <text>N(6)-acetyl-L-lysyl-[protein] + NAD(+) + H2O = 2''-O-acetyl-ADP-D-ribose + nicotinamide + L-lysyl-[protein]</text>
        <dbReference type="Rhea" id="RHEA:43636"/>
        <dbReference type="Rhea" id="RHEA-COMP:9752"/>
        <dbReference type="Rhea" id="RHEA-COMP:10731"/>
        <dbReference type="ChEBI" id="CHEBI:15377"/>
        <dbReference type="ChEBI" id="CHEBI:17154"/>
        <dbReference type="ChEBI" id="CHEBI:29969"/>
        <dbReference type="ChEBI" id="CHEBI:57540"/>
        <dbReference type="ChEBI" id="CHEBI:61930"/>
        <dbReference type="ChEBI" id="CHEBI:83767"/>
        <dbReference type="EC" id="2.3.1.286"/>
    </reaction>
</comment>
<keyword evidence="5 6" id="KW-0520">NAD</keyword>
<feature type="domain" description="Deacetylase sirtuin-type" evidence="11">
    <location>
        <begin position="17"/>
        <end position="277"/>
    </location>
</feature>
<evidence type="ECO:0000256" key="4">
    <source>
        <dbReference type="ARBA" id="ARBA00022833"/>
    </source>
</evidence>
<dbReference type="EC" id="2.3.1.286" evidence="6"/>
<dbReference type="InterPro" id="IPR003000">
    <property type="entry name" value="Sirtuin"/>
</dbReference>
<dbReference type="GO" id="GO:0017136">
    <property type="term" value="F:histone deacetylase activity, NAD-dependent"/>
    <property type="evidence" value="ECO:0007669"/>
    <property type="project" value="InterPro"/>
</dbReference>
<dbReference type="GO" id="GO:0005634">
    <property type="term" value="C:nucleus"/>
    <property type="evidence" value="ECO:0007669"/>
    <property type="project" value="TreeGrafter"/>
</dbReference>
<dbReference type="OrthoDB" id="420264at2759"/>
<feature type="binding site" evidence="9 10">
    <location>
        <position position="158"/>
    </location>
    <ligand>
        <name>Zn(2+)</name>
        <dbReference type="ChEBI" id="CHEBI:29105"/>
    </ligand>
</feature>
<dbReference type="Pfam" id="PF02146">
    <property type="entry name" value="SIR2"/>
    <property type="match status" value="1"/>
</dbReference>
<dbReference type="GO" id="GO:0070403">
    <property type="term" value="F:NAD+ binding"/>
    <property type="evidence" value="ECO:0007669"/>
    <property type="project" value="UniProtKB-UniRule"/>
</dbReference>
<proteinExistence type="inferred from homology"/>
<accession>A0A6G1LCQ7</accession>
<evidence type="ECO:0000256" key="1">
    <source>
        <dbReference type="ARBA" id="ARBA00006924"/>
    </source>
</evidence>
<evidence type="ECO:0000313" key="12">
    <source>
        <dbReference type="EMBL" id="KAF2770410.1"/>
    </source>
</evidence>
<protein>
    <recommendedName>
        <fullName evidence="6">NAD-dependent protein deacetylase</fullName>
        <ecNumber evidence="6">2.3.1.286</ecNumber>
    </recommendedName>
</protein>
<dbReference type="GO" id="GO:0008270">
    <property type="term" value="F:zinc ion binding"/>
    <property type="evidence" value="ECO:0007669"/>
    <property type="project" value="UniProtKB-UniRule"/>
</dbReference>
<evidence type="ECO:0000256" key="3">
    <source>
        <dbReference type="ARBA" id="ARBA00022723"/>
    </source>
</evidence>
<gene>
    <name evidence="12" type="ORF">EJ03DRAFT_360791</name>
</gene>
<feature type="binding site" evidence="8">
    <location>
        <begin position="45"/>
        <end position="49"/>
    </location>
    <ligand>
        <name>NAD(+)</name>
        <dbReference type="ChEBI" id="CHEBI:57540"/>
    </ligand>
</feature>
<evidence type="ECO:0000256" key="7">
    <source>
        <dbReference type="PIRSR" id="PIRSR037938-1"/>
    </source>
</evidence>
<name>A0A6G1LCQ7_9PEZI</name>
<feature type="binding site" evidence="8">
    <location>
        <position position="263"/>
    </location>
    <ligand>
        <name>NAD(+)</name>
        <dbReference type="ChEBI" id="CHEBI:57540"/>
    </ligand>
</feature>